<dbReference type="HOGENOM" id="CLU_468809_0_0_1"/>
<accession>T1JT06</accession>
<evidence type="ECO:0000313" key="1">
    <source>
        <dbReference type="EnsemblMetazoa" id="tetur01g12390.1"/>
    </source>
</evidence>
<reference evidence="2" key="1">
    <citation type="submission" date="2011-08" db="EMBL/GenBank/DDBJ databases">
        <authorList>
            <person name="Rombauts S."/>
        </authorList>
    </citation>
    <scope>NUCLEOTIDE SEQUENCE</scope>
    <source>
        <strain evidence="2">London</strain>
    </source>
</reference>
<proteinExistence type="predicted"/>
<dbReference type="EnsemblMetazoa" id="tetur01g12390.1">
    <property type="protein sequence ID" value="tetur01g12390.1"/>
    <property type="gene ID" value="tetur01g12390"/>
</dbReference>
<name>T1JT06_TETUR</name>
<organism evidence="1 2">
    <name type="scientific">Tetranychus urticae</name>
    <name type="common">Two-spotted spider mite</name>
    <dbReference type="NCBI Taxonomy" id="32264"/>
    <lineage>
        <taxon>Eukaryota</taxon>
        <taxon>Metazoa</taxon>
        <taxon>Ecdysozoa</taxon>
        <taxon>Arthropoda</taxon>
        <taxon>Chelicerata</taxon>
        <taxon>Arachnida</taxon>
        <taxon>Acari</taxon>
        <taxon>Acariformes</taxon>
        <taxon>Trombidiformes</taxon>
        <taxon>Prostigmata</taxon>
        <taxon>Eleutherengona</taxon>
        <taxon>Raphignathae</taxon>
        <taxon>Tetranychoidea</taxon>
        <taxon>Tetranychidae</taxon>
        <taxon>Tetranychus</taxon>
    </lineage>
</organism>
<evidence type="ECO:0000313" key="2">
    <source>
        <dbReference type="Proteomes" id="UP000015104"/>
    </source>
</evidence>
<dbReference type="EMBL" id="CAEY01000469">
    <property type="status" value="NOT_ANNOTATED_CDS"/>
    <property type="molecule type" value="Genomic_DNA"/>
</dbReference>
<dbReference type="Proteomes" id="UP000015104">
    <property type="component" value="Unassembled WGS sequence"/>
</dbReference>
<dbReference type="AlphaFoldDB" id="T1JT06"/>
<sequence length="582" mass="65712">MLITSQVASKNSCNDECLTKTYCISSDGSSVCSKNNLVTAQFKVIPVFGQYDNLQITLKGYNVAPIDEKTIKVSFDKPHSHPNLNSIYSCYKPSFGSTCAKFDEGNYSVTTGSSYYMDGVLYCIWTFGIDDNIWPYRLDLIGSKYGSISIYDDSMQVTVAEDNSQLPIYHAQYLKCCNKVHGNDQFVLTFDQTDKQIRYRLYYWKEKDDLTQWHCAIFGRSTTYKKGRDLSLNMLMVEVNGDTVYTEKYVTLENSSHLLKNEILCCIKSCGELVRRRYAASNKTLQITYSTKIFQYFMKDKHRIEAQNSCNDECLTKRYCLSSDGSGVCSKNNLVTTQFKAIQVFGKYDYLQIILKGYNAAPDDEKTIKVRIDSDGHSNVYTCYKSSFGSTDARFDRGSYSITTGSSSYMDGVLSCTWTFNNGDSIWPLGADMIKYSSQLIILYNDTPSGTVVKTLVNFQFIMLNILSAAIRKDGRKLQFECTLYADVKGYIIAGIDRFSVEKQLFVVINEEICSWATPFVLGDSRISIDASNSVFDLLVEDDSGIIYAEKGVTLKNSSHSVKLSLFLIAFAVLFQVALIRP</sequence>
<keyword evidence="2" id="KW-1185">Reference proteome</keyword>
<reference evidence="1" key="2">
    <citation type="submission" date="2015-06" db="UniProtKB">
        <authorList>
            <consortium name="EnsemblMetazoa"/>
        </authorList>
    </citation>
    <scope>IDENTIFICATION</scope>
</reference>
<protein>
    <submittedName>
        <fullName evidence="1">Uncharacterized protein</fullName>
    </submittedName>
</protein>